<evidence type="ECO:0000313" key="2">
    <source>
        <dbReference type="EMBL" id="OSX70686.1"/>
    </source>
</evidence>
<reference evidence="2 3" key="1">
    <citation type="submission" date="2017-03" db="EMBL/GenBank/DDBJ databases">
        <title>WGS assembly of Porphyra umbilicalis.</title>
        <authorList>
            <person name="Brawley S.H."/>
            <person name="Blouin N.A."/>
            <person name="Ficko-Blean E."/>
            <person name="Wheeler G.L."/>
            <person name="Lohr M."/>
            <person name="Goodson H.V."/>
            <person name="Jenkins J.W."/>
            <person name="Blaby-Haas C.E."/>
            <person name="Helliwell K.E."/>
            <person name="Chan C."/>
            <person name="Marriage T."/>
            <person name="Bhattacharya D."/>
            <person name="Klein A.S."/>
            <person name="Badis Y."/>
            <person name="Brodie J."/>
            <person name="Cao Y."/>
            <person name="Collen J."/>
            <person name="Dittami S.M."/>
            <person name="Gachon C.M."/>
            <person name="Green B.R."/>
            <person name="Karpowicz S."/>
            <person name="Kim J.W."/>
            <person name="Kudahl U."/>
            <person name="Lin S."/>
            <person name="Michel G."/>
            <person name="Mittag M."/>
            <person name="Olson B.J."/>
            <person name="Pangilinan J."/>
            <person name="Peng Y."/>
            <person name="Qiu H."/>
            <person name="Shu S."/>
            <person name="Singer J.T."/>
            <person name="Smith A.G."/>
            <person name="Sprecher B.N."/>
            <person name="Wagner V."/>
            <person name="Wang W."/>
            <person name="Wang Z.-Y."/>
            <person name="Yan J."/>
            <person name="Yarish C."/>
            <person name="Zoeuner-Riek S."/>
            <person name="Zhuang Y."/>
            <person name="Zou Y."/>
            <person name="Lindquist E.A."/>
            <person name="Grimwood J."/>
            <person name="Barry K."/>
            <person name="Rokhsar D.S."/>
            <person name="Schmutz J."/>
            <person name="Stiller J.W."/>
            <person name="Grossman A.R."/>
            <person name="Prochnik S.E."/>
        </authorList>
    </citation>
    <scope>NUCLEOTIDE SEQUENCE [LARGE SCALE GENOMIC DNA]</scope>
    <source>
        <strain evidence="2">4086291</strain>
    </source>
</reference>
<dbReference type="OrthoDB" id="5598737at2759"/>
<feature type="non-terminal residue" evidence="2">
    <location>
        <position position="1"/>
    </location>
</feature>
<organism evidence="2 3">
    <name type="scientific">Porphyra umbilicalis</name>
    <name type="common">Purple laver</name>
    <name type="synonym">Red alga</name>
    <dbReference type="NCBI Taxonomy" id="2786"/>
    <lineage>
        <taxon>Eukaryota</taxon>
        <taxon>Rhodophyta</taxon>
        <taxon>Bangiophyceae</taxon>
        <taxon>Bangiales</taxon>
        <taxon>Bangiaceae</taxon>
        <taxon>Porphyra</taxon>
    </lineage>
</organism>
<feature type="compositionally biased region" description="Pro residues" evidence="1">
    <location>
        <begin position="546"/>
        <end position="560"/>
    </location>
</feature>
<feature type="region of interest" description="Disordered" evidence="1">
    <location>
        <begin position="544"/>
        <end position="581"/>
    </location>
</feature>
<proteinExistence type="predicted"/>
<dbReference type="Proteomes" id="UP000218209">
    <property type="component" value="Unassembled WGS sequence"/>
</dbReference>
<evidence type="ECO:0000256" key="1">
    <source>
        <dbReference type="SAM" id="MobiDB-lite"/>
    </source>
</evidence>
<gene>
    <name evidence="2" type="ORF">BU14_0691s0006</name>
</gene>
<dbReference type="EMBL" id="KV919223">
    <property type="protein sequence ID" value="OSX70686.1"/>
    <property type="molecule type" value="Genomic_DNA"/>
</dbReference>
<dbReference type="PANTHER" id="PTHR34305:SF1">
    <property type="entry name" value="SWIM-TYPE DOMAIN-CONTAINING PROTEIN"/>
    <property type="match status" value="1"/>
</dbReference>
<dbReference type="AlphaFoldDB" id="A0A1X6NQA8"/>
<name>A0A1X6NQA8_PORUM</name>
<keyword evidence="3" id="KW-1185">Reference proteome</keyword>
<feature type="compositionally biased region" description="Low complexity" evidence="1">
    <location>
        <begin position="568"/>
        <end position="581"/>
    </location>
</feature>
<accession>A0A1X6NQA8</accession>
<dbReference type="PANTHER" id="PTHR34305">
    <property type="entry name" value="EXPRESSED PROTEIN"/>
    <property type="match status" value="1"/>
</dbReference>
<evidence type="ECO:0000313" key="3">
    <source>
        <dbReference type="Proteomes" id="UP000218209"/>
    </source>
</evidence>
<protein>
    <submittedName>
        <fullName evidence="2">Uncharacterized protein</fullName>
    </submittedName>
</protein>
<sequence length="581" mass="63734">AGSATAVLTSASCGTGFMVAVVLCSLGYAAMSMQSFYCDDEDCQRWIFPDDRDAGLVILVARPHPRSGGISRYVNPSEMCSSVRETVNAASIHPSEMTVKQPTKQVVIKGDKLISAKRALSFLCPAALPFMVENLLAAEQRLHLVRLRALLSSLWDLDRASVSLANAIVVHVKKRLTARNPLAAEDAAAHQLTLRLLHPRHCTALTNLSTILRAANGRDIMQQLKRLVTVAPGQPEPMDLAGVVVLLKESRLLFSFLVAISGTPRTFRSLAVPAAGTLEAVRASVENYFKERVGKDGTAAAYQQRWGDGRLTPEELRARFVGDYPLASDDASVTGSWFPGMLMCRPAAFTPAEEVELGTCAKNYEEAHKFFSPGTFTICCACAHPKMLGFVVLDKREGPPAMLNALLSYFALLPLYVVYDFACGALRSSIGKLPFFVAMVVLVADLFHIVNHLCSDALHPRSYTPLDKVNTVAHEQRNAPINLLRRTLRAVGQREYIYVLNMENVVFNVMAQAKSTCSYELPETYNYRQYYFSRTPCFCGCDYHPDAPPQPPPPPPVPDAPDPEEEGPPAWAAADDMPLDE</sequence>